<dbReference type="Proteomes" id="UP000695007">
    <property type="component" value="Unplaced"/>
</dbReference>
<protein>
    <submittedName>
        <fullName evidence="5">N-acylneuraminate-9-phosphatase isoform X2</fullName>
    </submittedName>
</protein>
<accession>A0AAJ6YSX5</accession>
<dbReference type="PANTHER" id="PTHR46470:SF3">
    <property type="entry name" value="N-ACYLNEURAMINATE-9-PHOSPHATASE"/>
    <property type="match status" value="1"/>
</dbReference>
<keyword evidence="4" id="KW-1185">Reference proteome</keyword>
<organism evidence="4 5">
    <name type="scientific">Ceratosolen solmsi marchali</name>
    <dbReference type="NCBI Taxonomy" id="326594"/>
    <lineage>
        <taxon>Eukaryota</taxon>
        <taxon>Metazoa</taxon>
        <taxon>Ecdysozoa</taxon>
        <taxon>Arthropoda</taxon>
        <taxon>Hexapoda</taxon>
        <taxon>Insecta</taxon>
        <taxon>Pterygota</taxon>
        <taxon>Neoptera</taxon>
        <taxon>Endopterygota</taxon>
        <taxon>Hymenoptera</taxon>
        <taxon>Apocrita</taxon>
        <taxon>Proctotrupomorpha</taxon>
        <taxon>Chalcidoidea</taxon>
        <taxon>Agaonidae</taxon>
        <taxon>Agaoninae</taxon>
        <taxon>Ceratosolen</taxon>
    </lineage>
</organism>
<dbReference type="NCBIfam" id="TIGR01549">
    <property type="entry name" value="HAD-SF-IA-v1"/>
    <property type="match status" value="1"/>
</dbReference>
<dbReference type="SFLD" id="SFLDG01129">
    <property type="entry name" value="C1.5:_HAD__Beta-PGM__Phosphata"/>
    <property type="match status" value="1"/>
</dbReference>
<name>A0AAJ6YSX5_9HYME</name>
<dbReference type="CTD" id="40796"/>
<dbReference type="InterPro" id="IPR023214">
    <property type="entry name" value="HAD_sf"/>
</dbReference>
<comment type="cofactor">
    <cofactor evidence="1">
        <name>Mg(2+)</name>
        <dbReference type="ChEBI" id="CHEBI:18420"/>
    </cofactor>
</comment>
<evidence type="ECO:0000313" key="5">
    <source>
        <dbReference type="RefSeq" id="XP_011503692.1"/>
    </source>
</evidence>
<dbReference type="SUPFAM" id="SSF56784">
    <property type="entry name" value="HAD-like"/>
    <property type="match status" value="1"/>
</dbReference>
<dbReference type="CDD" id="cd04305">
    <property type="entry name" value="HAD_Neu5Ac-Pase_like"/>
    <property type="match status" value="1"/>
</dbReference>
<dbReference type="InterPro" id="IPR006439">
    <property type="entry name" value="HAD-SF_hydro_IA"/>
</dbReference>
<dbReference type="Gene3D" id="1.20.120.710">
    <property type="entry name" value="Haloacid dehalogenase hydrolase-like domain"/>
    <property type="match status" value="1"/>
</dbReference>
<dbReference type="InterPro" id="IPR036412">
    <property type="entry name" value="HAD-like_sf"/>
</dbReference>
<dbReference type="InterPro" id="IPR011950">
    <property type="entry name" value="HAD-SF_hydro_IA_CTE7"/>
</dbReference>
<dbReference type="NCBIfam" id="TIGR01509">
    <property type="entry name" value="HAD-SF-IA-v3"/>
    <property type="match status" value="1"/>
</dbReference>
<keyword evidence="3" id="KW-0460">Magnesium</keyword>
<dbReference type="RefSeq" id="XP_011503692.1">
    <property type="nucleotide sequence ID" value="XM_011505390.1"/>
</dbReference>
<dbReference type="GO" id="GO:0050124">
    <property type="term" value="F:N-acylneuraminate-9-phosphatase activity"/>
    <property type="evidence" value="ECO:0007669"/>
    <property type="project" value="TreeGrafter"/>
</dbReference>
<dbReference type="GeneID" id="105366812"/>
<evidence type="ECO:0000313" key="4">
    <source>
        <dbReference type="Proteomes" id="UP000695007"/>
    </source>
</evidence>
<dbReference type="AlphaFoldDB" id="A0AAJ6YSX5"/>
<dbReference type="Gene3D" id="3.40.50.1000">
    <property type="entry name" value="HAD superfamily/HAD-like"/>
    <property type="match status" value="1"/>
</dbReference>
<dbReference type="Pfam" id="PF00702">
    <property type="entry name" value="Hydrolase"/>
    <property type="match status" value="1"/>
</dbReference>
<evidence type="ECO:0000256" key="3">
    <source>
        <dbReference type="ARBA" id="ARBA00022842"/>
    </source>
</evidence>
<gene>
    <name evidence="5" type="primary">LOC105366812</name>
</gene>
<dbReference type="InterPro" id="IPR051400">
    <property type="entry name" value="HAD-like_hydrolase"/>
</dbReference>
<dbReference type="PANTHER" id="PTHR46470">
    <property type="entry name" value="N-ACYLNEURAMINATE-9-PHOSPHATASE"/>
    <property type="match status" value="1"/>
</dbReference>
<dbReference type="NCBIfam" id="TIGR02253">
    <property type="entry name" value="CTE7"/>
    <property type="match status" value="1"/>
</dbReference>
<sequence length="297" mass="33711">MAGFRARDNGPNSAASALFFDLDNTLIETRKGDSLACRKLAEELTKEYGLPQDCSNKIVSSYLKQFRKCPDNVAFSLDTWRSSLWNKALGEKYCYLVKETYERWLSLRYYYLALRPDTVTMLHQLRKKYLLGLITNGPSNAQWEKIRKLHLQQYFDVILVSGDVPWEKPEARIFEEACRYLQVNPENCIMVGDKLETDILGGIEAGFAGTVWVPFGDNCLVTNGPKPNHIIKQVTDLVKVLSHGPDAHEYEDSSSNASDGIIGFFSIEAYLHKKLDSILLLMLEDLVVLYIKIQPGS</sequence>
<dbReference type="GO" id="GO:0046380">
    <property type="term" value="P:N-acetylneuraminate biosynthetic process"/>
    <property type="evidence" value="ECO:0007669"/>
    <property type="project" value="TreeGrafter"/>
</dbReference>
<reference evidence="5" key="1">
    <citation type="submission" date="2025-08" db="UniProtKB">
        <authorList>
            <consortium name="RefSeq"/>
        </authorList>
    </citation>
    <scope>IDENTIFICATION</scope>
</reference>
<evidence type="ECO:0000256" key="2">
    <source>
        <dbReference type="ARBA" id="ARBA00022801"/>
    </source>
</evidence>
<dbReference type="SFLD" id="SFLDS00003">
    <property type="entry name" value="Haloacid_Dehalogenase"/>
    <property type="match status" value="1"/>
</dbReference>
<evidence type="ECO:0000256" key="1">
    <source>
        <dbReference type="ARBA" id="ARBA00001946"/>
    </source>
</evidence>
<proteinExistence type="predicted"/>
<keyword evidence="2" id="KW-0378">Hydrolase</keyword>